<keyword evidence="5" id="KW-1133">Transmembrane helix</keyword>
<dbReference type="GO" id="GO:0009055">
    <property type="term" value="F:electron transfer activity"/>
    <property type="evidence" value="ECO:0007669"/>
    <property type="project" value="InterPro"/>
</dbReference>
<dbReference type="InterPro" id="IPR032858">
    <property type="entry name" value="CcoP_N"/>
</dbReference>
<evidence type="ECO:0000256" key="1">
    <source>
        <dbReference type="ARBA" id="ARBA00022617"/>
    </source>
</evidence>
<dbReference type="InterPro" id="IPR036909">
    <property type="entry name" value="Cyt_c-like_dom_sf"/>
</dbReference>
<dbReference type="PANTHER" id="PTHR33751">
    <property type="entry name" value="CBB3-TYPE CYTOCHROME C OXIDASE SUBUNIT FIXP"/>
    <property type="match status" value="1"/>
</dbReference>
<keyword evidence="5" id="KW-0812">Transmembrane</keyword>
<organism evidence="7 8">
    <name type="scientific">Reichenbachiella faecimaris</name>
    <dbReference type="NCBI Taxonomy" id="692418"/>
    <lineage>
        <taxon>Bacteria</taxon>
        <taxon>Pseudomonadati</taxon>
        <taxon>Bacteroidota</taxon>
        <taxon>Cytophagia</taxon>
        <taxon>Cytophagales</taxon>
        <taxon>Reichenbachiellaceae</taxon>
        <taxon>Reichenbachiella</taxon>
    </lineage>
</organism>
<protein>
    <submittedName>
        <fullName evidence="7">Cytochrome c oxidase cbb3-type subunit 3</fullName>
    </submittedName>
</protein>
<feature type="transmembrane region" description="Helical" evidence="5">
    <location>
        <begin position="132"/>
        <end position="150"/>
    </location>
</feature>
<accession>A0A1W2G603</accession>
<feature type="domain" description="Cytochrome c" evidence="6">
    <location>
        <begin position="193"/>
        <end position="272"/>
    </location>
</feature>
<dbReference type="PANTHER" id="PTHR33751:SF1">
    <property type="entry name" value="CBB3-TYPE CYTOCHROME C OXIDASE SUBUNIT FIXP"/>
    <property type="match status" value="1"/>
</dbReference>
<dbReference type="STRING" id="692418.SAMN04488029_0302"/>
<dbReference type="InterPro" id="IPR038414">
    <property type="entry name" value="CcoP_N_sf"/>
</dbReference>
<dbReference type="GO" id="GO:0046872">
    <property type="term" value="F:metal ion binding"/>
    <property type="evidence" value="ECO:0007669"/>
    <property type="project" value="UniProtKB-KW"/>
</dbReference>
<dbReference type="SUPFAM" id="SSF46626">
    <property type="entry name" value="Cytochrome c"/>
    <property type="match status" value="1"/>
</dbReference>
<gene>
    <name evidence="7" type="ORF">SAMN04488029_0302</name>
</gene>
<keyword evidence="3 4" id="KW-0408">Iron</keyword>
<keyword evidence="8" id="KW-1185">Reference proteome</keyword>
<proteinExistence type="predicted"/>
<dbReference type="InterPro" id="IPR050597">
    <property type="entry name" value="Cytochrome_c_Oxidase_Subunit"/>
</dbReference>
<feature type="transmembrane region" description="Helical" evidence="5">
    <location>
        <begin position="42"/>
        <end position="69"/>
    </location>
</feature>
<evidence type="ECO:0000256" key="2">
    <source>
        <dbReference type="ARBA" id="ARBA00022723"/>
    </source>
</evidence>
<dbReference type="Proteomes" id="UP000192472">
    <property type="component" value="Unassembled WGS sequence"/>
</dbReference>
<dbReference type="Gene3D" id="1.10.760.10">
    <property type="entry name" value="Cytochrome c-like domain"/>
    <property type="match status" value="1"/>
</dbReference>
<keyword evidence="5" id="KW-0472">Membrane</keyword>
<keyword evidence="1 4" id="KW-0349">Heme</keyword>
<name>A0A1W2G603_REIFA</name>
<dbReference type="Pfam" id="PF14715">
    <property type="entry name" value="FixP_N"/>
    <property type="match status" value="1"/>
</dbReference>
<evidence type="ECO:0000313" key="7">
    <source>
        <dbReference type="EMBL" id="SMD31964.1"/>
    </source>
</evidence>
<evidence type="ECO:0000256" key="4">
    <source>
        <dbReference type="PROSITE-ProRule" id="PRU00433"/>
    </source>
</evidence>
<evidence type="ECO:0000256" key="3">
    <source>
        <dbReference type="ARBA" id="ARBA00023004"/>
    </source>
</evidence>
<reference evidence="7 8" key="1">
    <citation type="submission" date="2017-04" db="EMBL/GenBank/DDBJ databases">
        <authorList>
            <person name="Afonso C.L."/>
            <person name="Miller P.J."/>
            <person name="Scott M.A."/>
            <person name="Spackman E."/>
            <person name="Goraichik I."/>
            <person name="Dimitrov K.M."/>
            <person name="Suarez D.L."/>
            <person name="Swayne D.E."/>
        </authorList>
    </citation>
    <scope>NUCLEOTIDE SEQUENCE [LARGE SCALE GENOMIC DNA]</scope>
    <source>
        <strain evidence="7 8">DSM 26133</strain>
    </source>
</reference>
<dbReference type="Gene3D" id="6.10.280.130">
    <property type="match status" value="1"/>
</dbReference>
<evidence type="ECO:0000256" key="5">
    <source>
        <dbReference type="SAM" id="Phobius"/>
    </source>
</evidence>
<dbReference type="EMBL" id="FWYF01000001">
    <property type="protein sequence ID" value="SMD31964.1"/>
    <property type="molecule type" value="Genomic_DNA"/>
</dbReference>
<dbReference type="RefSeq" id="WP_084370651.1">
    <property type="nucleotide sequence ID" value="NZ_FWYF01000001.1"/>
</dbReference>
<dbReference type="PROSITE" id="PS51007">
    <property type="entry name" value="CYTC"/>
    <property type="match status" value="1"/>
</dbReference>
<dbReference type="Pfam" id="PF13442">
    <property type="entry name" value="Cytochrome_CBB3"/>
    <property type="match status" value="1"/>
</dbReference>
<keyword evidence="2 4" id="KW-0479">Metal-binding</keyword>
<evidence type="ECO:0000313" key="8">
    <source>
        <dbReference type="Proteomes" id="UP000192472"/>
    </source>
</evidence>
<dbReference type="GO" id="GO:0020037">
    <property type="term" value="F:heme binding"/>
    <property type="evidence" value="ECO:0007669"/>
    <property type="project" value="InterPro"/>
</dbReference>
<evidence type="ECO:0000259" key="6">
    <source>
        <dbReference type="PROSITE" id="PS51007"/>
    </source>
</evidence>
<dbReference type="OrthoDB" id="9811281at2"/>
<dbReference type="InterPro" id="IPR009056">
    <property type="entry name" value="Cyt_c-like_dom"/>
</dbReference>
<dbReference type="AlphaFoldDB" id="A0A1W2G603"/>
<sequence length="299" mass="33161">MANIKKYIKGLGVCLILLLTGPITFAQTESLGMMESLDPSKIMTILVLIVMLLVLLVAFYLLIILRFMVREDAIRRAKEKGVEYVEEPSAWSKFYAGLTDAVPIEHEATVELDHNYDGIRELDNHLPPWWKYMFYASIVFAVVYMFMYHINGSLPLQVQEYEIAMAEAQANKPNVEEGSSIDESNIVFSDDPVVLASGKTVYDRNCVACHKAAGEGGIGPNLTDDYWLHGGGIQDIYNTIKNGVPDKGMIAWGDVLSPSKMNDVSSYIHTLKGTNPDNAKAPQGDVYKEEVLAEEGASE</sequence>